<sequence>MFGYEMVRPMDTGAEAVQTALKFAGKWAHMKKDVPEGQAVHEHGPQHPDGLVPPRRGSDIRRWQRGPHNPLQ</sequence>
<dbReference type="Proteomes" id="UP001215598">
    <property type="component" value="Unassembled WGS sequence"/>
</dbReference>
<dbReference type="EMBL" id="JARKIB010000071">
    <property type="protein sequence ID" value="KAJ7748970.1"/>
    <property type="molecule type" value="Genomic_DNA"/>
</dbReference>
<organism evidence="2 3">
    <name type="scientific">Mycena metata</name>
    <dbReference type="NCBI Taxonomy" id="1033252"/>
    <lineage>
        <taxon>Eukaryota</taxon>
        <taxon>Fungi</taxon>
        <taxon>Dikarya</taxon>
        <taxon>Basidiomycota</taxon>
        <taxon>Agaricomycotina</taxon>
        <taxon>Agaricomycetes</taxon>
        <taxon>Agaricomycetidae</taxon>
        <taxon>Agaricales</taxon>
        <taxon>Marasmiineae</taxon>
        <taxon>Mycenaceae</taxon>
        <taxon>Mycena</taxon>
    </lineage>
</organism>
<comment type="caution">
    <text evidence="2">The sequence shown here is derived from an EMBL/GenBank/DDBJ whole genome shotgun (WGS) entry which is preliminary data.</text>
</comment>
<reference evidence="2" key="1">
    <citation type="submission" date="2023-03" db="EMBL/GenBank/DDBJ databases">
        <title>Massive genome expansion in bonnet fungi (Mycena s.s.) driven by repeated elements and novel gene families across ecological guilds.</title>
        <authorList>
            <consortium name="Lawrence Berkeley National Laboratory"/>
            <person name="Harder C.B."/>
            <person name="Miyauchi S."/>
            <person name="Viragh M."/>
            <person name="Kuo A."/>
            <person name="Thoen E."/>
            <person name="Andreopoulos B."/>
            <person name="Lu D."/>
            <person name="Skrede I."/>
            <person name="Drula E."/>
            <person name="Henrissat B."/>
            <person name="Morin E."/>
            <person name="Kohler A."/>
            <person name="Barry K."/>
            <person name="LaButti K."/>
            <person name="Morin E."/>
            <person name="Salamov A."/>
            <person name="Lipzen A."/>
            <person name="Mereny Z."/>
            <person name="Hegedus B."/>
            <person name="Baldrian P."/>
            <person name="Stursova M."/>
            <person name="Weitz H."/>
            <person name="Taylor A."/>
            <person name="Grigoriev I.V."/>
            <person name="Nagy L.G."/>
            <person name="Martin F."/>
            <person name="Kauserud H."/>
        </authorList>
    </citation>
    <scope>NUCLEOTIDE SEQUENCE</scope>
    <source>
        <strain evidence="2">CBHHK182m</strain>
    </source>
</reference>
<gene>
    <name evidence="2" type="ORF">B0H16DRAFT_1319541</name>
</gene>
<proteinExistence type="predicted"/>
<feature type="region of interest" description="Disordered" evidence="1">
    <location>
        <begin position="34"/>
        <end position="72"/>
    </location>
</feature>
<evidence type="ECO:0000256" key="1">
    <source>
        <dbReference type="SAM" id="MobiDB-lite"/>
    </source>
</evidence>
<keyword evidence="3" id="KW-1185">Reference proteome</keyword>
<accession>A0AAD7IRV6</accession>
<evidence type="ECO:0000313" key="2">
    <source>
        <dbReference type="EMBL" id="KAJ7748970.1"/>
    </source>
</evidence>
<name>A0AAD7IRV6_9AGAR</name>
<dbReference type="AlphaFoldDB" id="A0AAD7IRV6"/>
<dbReference type="SUPFAM" id="SSF53383">
    <property type="entry name" value="PLP-dependent transferases"/>
    <property type="match status" value="1"/>
</dbReference>
<dbReference type="InterPro" id="IPR015424">
    <property type="entry name" value="PyrdxlP-dep_Trfase"/>
</dbReference>
<dbReference type="InterPro" id="IPR015421">
    <property type="entry name" value="PyrdxlP-dep_Trfase_major"/>
</dbReference>
<evidence type="ECO:0000313" key="3">
    <source>
        <dbReference type="Proteomes" id="UP001215598"/>
    </source>
</evidence>
<dbReference type="Gene3D" id="3.40.640.10">
    <property type="entry name" value="Type I PLP-dependent aspartate aminotransferase-like (Major domain)"/>
    <property type="match status" value="1"/>
</dbReference>
<protein>
    <submittedName>
        <fullName evidence="2">Uncharacterized protein</fullName>
    </submittedName>
</protein>
<feature type="compositionally biased region" description="Basic and acidic residues" evidence="1">
    <location>
        <begin position="34"/>
        <end position="46"/>
    </location>
</feature>